<organism evidence="1">
    <name type="scientific">viral metagenome</name>
    <dbReference type="NCBI Taxonomy" id="1070528"/>
    <lineage>
        <taxon>unclassified sequences</taxon>
        <taxon>metagenomes</taxon>
        <taxon>organismal metagenomes</taxon>
    </lineage>
</organism>
<reference evidence="1" key="1">
    <citation type="journal article" date="2020" name="Nature">
        <title>Giant virus diversity and host interactions through global metagenomics.</title>
        <authorList>
            <person name="Schulz F."/>
            <person name="Roux S."/>
            <person name="Paez-Espino D."/>
            <person name="Jungbluth S."/>
            <person name="Walsh D.A."/>
            <person name="Denef V.J."/>
            <person name="McMahon K.D."/>
            <person name="Konstantinidis K.T."/>
            <person name="Eloe-Fadrosh E.A."/>
            <person name="Kyrpides N.C."/>
            <person name="Woyke T."/>
        </authorList>
    </citation>
    <scope>NUCLEOTIDE SEQUENCE</scope>
    <source>
        <strain evidence="1">GVMAG-M-3300023184-186</strain>
    </source>
</reference>
<name>A0A6C0HZT3_9ZZZZ</name>
<dbReference type="AlphaFoldDB" id="A0A6C0HZT3"/>
<evidence type="ECO:0000313" key="1">
    <source>
        <dbReference type="EMBL" id="QHT86268.1"/>
    </source>
</evidence>
<proteinExistence type="predicted"/>
<sequence>MANMDNFAALVPSEDTLELATELRISIMDKFKDLGAIIYDSECNEITAIFKNTIRISIFTNGVNENYWILKIDVCYCPLSLIKRFCPPLEYPRLNLHKEITTKFYQFCMMVLNRVFNLDIANNILNFIDFKHLFIPLPSDRCARISPELLYNIMIVLSEQDVKNEALNSVMRELVSLTDSCSTVNKNGGYSSGYSGRYSSGGLRCGEMETWVLSASPIILPIHINTSTCNYYNADFYDDQLIIWESPYTTAIRANLKERHSTYLRARPSIQKKEKYSVYLNNIHMYKKLHKMWHCYSFHLGLIYKLVRENRLVIFANVLQLFRKCIANAPQMHYKCTIAPQMHNCTIAPQIRHYYKKA</sequence>
<protein>
    <submittedName>
        <fullName evidence="1">Uncharacterized protein</fullName>
    </submittedName>
</protein>
<accession>A0A6C0HZT3</accession>
<dbReference type="EMBL" id="MN740065">
    <property type="protein sequence ID" value="QHT86268.1"/>
    <property type="molecule type" value="Genomic_DNA"/>
</dbReference>